<dbReference type="Proteomes" id="UP000002037">
    <property type="component" value="Unassembled WGS sequence"/>
</dbReference>
<dbReference type="PANTHER" id="PTHR30011">
    <property type="entry name" value="ALKANESULFONATE MONOOXYGENASE-RELATED"/>
    <property type="match status" value="1"/>
</dbReference>
<accession>C5M509</accession>
<name>C5M509_CANTT</name>
<dbReference type="InterPro" id="IPR051260">
    <property type="entry name" value="Diverse_substr_monoxygenases"/>
</dbReference>
<dbReference type="GeneID" id="8296343"/>
<dbReference type="EMBL" id="GG692396">
    <property type="protein sequence ID" value="EER35125.1"/>
    <property type="molecule type" value="Genomic_DNA"/>
</dbReference>
<dbReference type="AlphaFoldDB" id="C5M509"/>
<evidence type="ECO:0000256" key="3">
    <source>
        <dbReference type="ARBA" id="ARBA00023002"/>
    </source>
</evidence>
<keyword evidence="4" id="KW-0503">Monooxygenase</keyword>
<dbReference type="KEGG" id="ctp:CTRG_01987"/>
<dbReference type="SUPFAM" id="SSF51679">
    <property type="entry name" value="Bacterial luciferase-like"/>
    <property type="match status" value="1"/>
</dbReference>
<dbReference type="InterPro" id="IPR036661">
    <property type="entry name" value="Luciferase-like_sf"/>
</dbReference>
<evidence type="ECO:0000256" key="1">
    <source>
        <dbReference type="ARBA" id="ARBA00022630"/>
    </source>
</evidence>
<evidence type="ECO:0000256" key="4">
    <source>
        <dbReference type="ARBA" id="ARBA00023033"/>
    </source>
</evidence>
<dbReference type="GO" id="GO:0016705">
    <property type="term" value="F:oxidoreductase activity, acting on paired donors, with incorporation or reduction of molecular oxygen"/>
    <property type="evidence" value="ECO:0007669"/>
    <property type="project" value="InterPro"/>
</dbReference>
<dbReference type="Gene3D" id="3.20.20.30">
    <property type="entry name" value="Luciferase-like domain"/>
    <property type="match status" value="1"/>
</dbReference>
<evidence type="ECO:0000256" key="2">
    <source>
        <dbReference type="ARBA" id="ARBA00022643"/>
    </source>
</evidence>
<keyword evidence="3" id="KW-0560">Oxidoreductase</keyword>
<evidence type="ECO:0000313" key="7">
    <source>
        <dbReference type="Proteomes" id="UP000002037"/>
    </source>
</evidence>
<keyword evidence="1" id="KW-0285">Flavoprotein</keyword>
<organism evidence="6 7">
    <name type="scientific">Candida tropicalis (strain ATCC MYA-3404 / T1)</name>
    <name type="common">Yeast</name>
    <dbReference type="NCBI Taxonomy" id="294747"/>
    <lineage>
        <taxon>Eukaryota</taxon>
        <taxon>Fungi</taxon>
        <taxon>Dikarya</taxon>
        <taxon>Ascomycota</taxon>
        <taxon>Saccharomycotina</taxon>
        <taxon>Pichiomycetes</taxon>
        <taxon>Debaryomycetaceae</taxon>
        <taxon>Candida/Lodderomyces clade</taxon>
        <taxon>Candida</taxon>
    </lineage>
</organism>
<dbReference type="VEuPathDB" id="FungiDB:CTRG_01987"/>
<evidence type="ECO:0000313" key="6">
    <source>
        <dbReference type="EMBL" id="EER35125.1"/>
    </source>
</evidence>
<dbReference type="HOGENOM" id="CLU_022256_4_0_1"/>
<gene>
    <name evidence="6" type="ORF">CTRG_01987</name>
</gene>
<dbReference type="Pfam" id="PF00296">
    <property type="entry name" value="Bac_luciferase"/>
    <property type="match status" value="1"/>
</dbReference>
<feature type="domain" description="Luciferase-like" evidence="5">
    <location>
        <begin position="43"/>
        <end position="226"/>
    </location>
</feature>
<evidence type="ECO:0000259" key="5">
    <source>
        <dbReference type="Pfam" id="PF00296"/>
    </source>
</evidence>
<dbReference type="InterPro" id="IPR011251">
    <property type="entry name" value="Luciferase-like_dom"/>
</dbReference>
<dbReference type="PANTHER" id="PTHR30011:SF16">
    <property type="entry name" value="C2H2 FINGER DOMAIN TRANSCRIPTION FACTOR (EUROFUNG)-RELATED"/>
    <property type="match status" value="1"/>
</dbReference>
<dbReference type="RefSeq" id="XP_002547680.1">
    <property type="nucleotide sequence ID" value="XM_002547634.1"/>
</dbReference>
<dbReference type="GO" id="GO:0004497">
    <property type="term" value="F:monooxygenase activity"/>
    <property type="evidence" value="ECO:0007669"/>
    <property type="project" value="UniProtKB-KW"/>
</dbReference>
<dbReference type="eggNOG" id="ENOG502QSR6">
    <property type="taxonomic scope" value="Eukaryota"/>
</dbReference>
<reference evidence="6 7" key="1">
    <citation type="journal article" date="2009" name="Nature">
        <title>Evolution of pathogenicity and sexual reproduction in eight Candida genomes.</title>
        <authorList>
            <person name="Butler G."/>
            <person name="Rasmussen M.D."/>
            <person name="Lin M.F."/>
            <person name="Santos M.A."/>
            <person name="Sakthikumar S."/>
            <person name="Munro C.A."/>
            <person name="Rheinbay E."/>
            <person name="Grabherr M."/>
            <person name="Forche A."/>
            <person name="Reedy J.L."/>
            <person name="Agrafioti I."/>
            <person name="Arnaud M.B."/>
            <person name="Bates S."/>
            <person name="Brown A.J."/>
            <person name="Brunke S."/>
            <person name="Costanzo M.C."/>
            <person name="Fitzpatrick D.A."/>
            <person name="de Groot P.W."/>
            <person name="Harris D."/>
            <person name="Hoyer L.L."/>
            <person name="Hube B."/>
            <person name="Klis F.M."/>
            <person name="Kodira C."/>
            <person name="Lennard N."/>
            <person name="Logue M.E."/>
            <person name="Martin R."/>
            <person name="Neiman A.M."/>
            <person name="Nikolaou E."/>
            <person name="Quail M.A."/>
            <person name="Quinn J."/>
            <person name="Santos M.C."/>
            <person name="Schmitzberger F.F."/>
            <person name="Sherlock G."/>
            <person name="Shah P."/>
            <person name="Silverstein K.A."/>
            <person name="Skrzypek M.S."/>
            <person name="Soll D."/>
            <person name="Staggs R."/>
            <person name="Stansfield I."/>
            <person name="Stumpf M.P."/>
            <person name="Sudbery P.E."/>
            <person name="Srikantha T."/>
            <person name="Zeng Q."/>
            <person name="Berman J."/>
            <person name="Berriman M."/>
            <person name="Heitman J."/>
            <person name="Gow N.A."/>
            <person name="Lorenz M.C."/>
            <person name="Birren B.W."/>
            <person name="Kellis M."/>
            <person name="Cuomo C.A."/>
        </authorList>
    </citation>
    <scope>NUCLEOTIDE SEQUENCE [LARGE SCALE GENOMIC DNA]</scope>
    <source>
        <strain evidence="7">ATCC MYA-3404 / T1</strain>
    </source>
</reference>
<keyword evidence="7" id="KW-1185">Reference proteome</keyword>
<protein>
    <recommendedName>
        <fullName evidence="5">Luciferase-like domain-containing protein</fullName>
    </recommendedName>
</protein>
<sequence>MPTHKRQKLQSESAPKHLIINAFDMMCPSLQTAGLWKHPKDKSRDYNTIEYWTNLAQLLERGKFNALFIADVLSGYDVYNGPRNFDAAARSGAQFPINDPHAVIPAMAAVTKNLSFAVTSSTITEAPYHFARRLATLDHLTKGRIGWNIVSSYLDSSARNVLNGANLPDHDERYDKAQEYLEVVYQLFLSSWADDAVELKNGVFTNPKKVREINYEGKYYTVPGPSNYRTNSSKVASYFTSWCFYKRFGVCC</sequence>
<proteinExistence type="predicted"/>
<keyword evidence="2" id="KW-0288">FMN</keyword>
<dbReference type="OrthoDB" id="5561043at2759"/>